<keyword evidence="6 9" id="KW-0799">Topoisomerase</keyword>
<evidence type="ECO:0000256" key="2">
    <source>
        <dbReference type="ARBA" id="ARBA00008263"/>
    </source>
</evidence>
<dbReference type="GO" id="GO:0034335">
    <property type="term" value="F:DNA negative supercoiling activity"/>
    <property type="evidence" value="ECO:0007669"/>
    <property type="project" value="UniProtKB-ARBA"/>
</dbReference>
<dbReference type="Gene3D" id="1.10.268.10">
    <property type="entry name" value="Topoisomerase, domain 3"/>
    <property type="match status" value="1"/>
</dbReference>
<evidence type="ECO:0000256" key="11">
    <source>
        <dbReference type="SAM" id="MobiDB-lite"/>
    </source>
</evidence>
<dbReference type="GO" id="GO:0006265">
    <property type="term" value="P:DNA topological change"/>
    <property type="evidence" value="ECO:0007669"/>
    <property type="project" value="UniProtKB-UniRule"/>
</dbReference>
<comment type="function">
    <text evidence="9">A type II topoisomerase that negatively supercoils closed circular double-stranded (ds) DNA in an ATP-dependent manner to modulate DNA topology and maintain chromosomes in an underwound state. Negative supercoiling favors strand separation, and DNA replication, transcription, recombination and repair, all of which involve strand separation. Also able to catalyze the interconversion of other topological isomers of dsDNA rings, including catenanes and knotted rings. Type II topoisomerases break and join 2 DNA strands simultaneously in an ATP-dependent manner.</text>
</comment>
<comment type="miscellaneous">
    <text evidence="9">Few gyrases are as efficient as E.coli at forming negative supercoils. Not all organisms have 2 type II topoisomerases; in organisms with a single type II topoisomerase this enzyme also has to decatenate newly replicated chromosomes.</text>
</comment>
<dbReference type="Gene3D" id="2.120.10.90">
    <property type="entry name" value="DNA gyrase/topoisomerase IV, subunit A, C-terminal"/>
    <property type="match status" value="1"/>
</dbReference>
<dbReference type="NCBIfam" id="TIGR01063">
    <property type="entry name" value="gyrA"/>
    <property type="match status" value="1"/>
</dbReference>
<keyword evidence="3 9" id="KW-0963">Cytoplasm</keyword>
<evidence type="ECO:0000256" key="9">
    <source>
        <dbReference type="HAMAP-Rule" id="MF_01897"/>
    </source>
</evidence>
<dbReference type="RefSeq" id="WP_154576406.1">
    <property type="nucleotide sequence ID" value="NZ_VUMO01000007.1"/>
</dbReference>
<dbReference type="FunFam" id="3.90.199.10:FF:000001">
    <property type="entry name" value="DNA gyrase subunit A"/>
    <property type="match status" value="1"/>
</dbReference>
<evidence type="ECO:0000313" key="14">
    <source>
        <dbReference type="Proteomes" id="UP000461754"/>
    </source>
</evidence>
<protein>
    <recommendedName>
        <fullName evidence="9">DNA gyrase subunit A</fullName>
        <ecNumber evidence="9">5.6.2.2</ecNumber>
    </recommendedName>
</protein>
<dbReference type="FunFam" id="2.120.10.90:FF:000004">
    <property type="entry name" value="DNA gyrase subunit A"/>
    <property type="match status" value="1"/>
</dbReference>
<dbReference type="Pfam" id="PF03989">
    <property type="entry name" value="DNA_gyraseA_C"/>
    <property type="match status" value="6"/>
</dbReference>
<evidence type="ECO:0000256" key="6">
    <source>
        <dbReference type="ARBA" id="ARBA00023029"/>
    </source>
</evidence>
<dbReference type="GO" id="GO:0005694">
    <property type="term" value="C:chromosome"/>
    <property type="evidence" value="ECO:0007669"/>
    <property type="project" value="InterPro"/>
</dbReference>
<evidence type="ECO:0000256" key="1">
    <source>
        <dbReference type="ARBA" id="ARBA00000185"/>
    </source>
</evidence>
<feature type="short sequence motif" description="GyrA-box" evidence="9">
    <location>
        <begin position="534"/>
        <end position="540"/>
    </location>
</feature>
<dbReference type="GO" id="GO:0005524">
    <property type="term" value="F:ATP binding"/>
    <property type="evidence" value="ECO:0007669"/>
    <property type="project" value="UniProtKB-UniRule"/>
</dbReference>
<dbReference type="EMBL" id="VUMO01000007">
    <property type="protein sequence ID" value="MSS20026.1"/>
    <property type="molecule type" value="Genomic_DNA"/>
</dbReference>
<comment type="caution">
    <text evidence="13">The sequence shown here is derived from an EMBL/GenBank/DDBJ whole genome shotgun (WGS) entry which is preliminary data.</text>
</comment>
<reference evidence="13 14" key="1">
    <citation type="submission" date="2019-08" db="EMBL/GenBank/DDBJ databases">
        <title>In-depth cultivation of the pig gut microbiome towards novel bacterial diversity and tailored functional studies.</title>
        <authorList>
            <person name="Wylensek D."/>
            <person name="Hitch T.C.A."/>
            <person name="Clavel T."/>
        </authorList>
    </citation>
    <scope>NUCLEOTIDE SEQUENCE [LARGE SCALE GENOMIC DNA]</scope>
    <source>
        <strain evidence="13 14">RF-744-FAT-4</strain>
    </source>
</reference>
<dbReference type="InterPro" id="IPR013757">
    <property type="entry name" value="Topo_IIA_A_a_sf"/>
</dbReference>
<dbReference type="InterPro" id="IPR050220">
    <property type="entry name" value="Type_II_DNA_Topoisomerases"/>
</dbReference>
<evidence type="ECO:0000256" key="4">
    <source>
        <dbReference type="ARBA" id="ARBA00022741"/>
    </source>
</evidence>
<dbReference type="PROSITE" id="PS52040">
    <property type="entry name" value="TOPO_IIA"/>
    <property type="match status" value="1"/>
</dbReference>
<evidence type="ECO:0000259" key="12">
    <source>
        <dbReference type="PROSITE" id="PS52040"/>
    </source>
</evidence>
<dbReference type="FunFam" id="3.30.1360.40:FF:000002">
    <property type="entry name" value="DNA gyrase subunit A"/>
    <property type="match status" value="1"/>
</dbReference>
<dbReference type="EC" id="5.6.2.2" evidence="9"/>
<keyword evidence="7 9" id="KW-0238">DNA-binding</keyword>
<dbReference type="InterPro" id="IPR002205">
    <property type="entry name" value="Topo_IIA_dom_A"/>
</dbReference>
<keyword evidence="4 9" id="KW-0547">Nucleotide-binding</keyword>
<comment type="similarity">
    <text evidence="2 9">Belongs to the type II topoisomerase GyrA/ParC subunit family.</text>
</comment>
<accession>A0A7X2NG67</accession>
<dbReference type="Gene3D" id="3.30.1360.40">
    <property type="match status" value="1"/>
</dbReference>
<organism evidence="13 14">
    <name type="scientific">Pseudoramibacter porci</name>
    <dbReference type="NCBI Taxonomy" id="2606631"/>
    <lineage>
        <taxon>Bacteria</taxon>
        <taxon>Bacillati</taxon>
        <taxon>Bacillota</taxon>
        <taxon>Clostridia</taxon>
        <taxon>Eubacteriales</taxon>
        <taxon>Eubacteriaceae</taxon>
        <taxon>Pseudoramibacter</taxon>
    </lineage>
</organism>
<dbReference type="InterPro" id="IPR006691">
    <property type="entry name" value="GyrA/parC_rep"/>
</dbReference>
<dbReference type="InterPro" id="IPR005743">
    <property type="entry name" value="GyrA"/>
</dbReference>
<dbReference type="Gene3D" id="3.90.199.10">
    <property type="entry name" value="Topoisomerase II, domain 5"/>
    <property type="match status" value="1"/>
</dbReference>
<feature type="compositionally biased region" description="Polar residues" evidence="11">
    <location>
        <begin position="826"/>
        <end position="839"/>
    </location>
</feature>
<comment type="subcellular location">
    <subcellularLocation>
        <location evidence="9">Cytoplasm</location>
    </subcellularLocation>
</comment>
<evidence type="ECO:0000256" key="7">
    <source>
        <dbReference type="ARBA" id="ARBA00023125"/>
    </source>
</evidence>
<dbReference type="GO" id="GO:0005737">
    <property type="term" value="C:cytoplasm"/>
    <property type="evidence" value="ECO:0007669"/>
    <property type="project" value="UniProtKB-SubCell"/>
</dbReference>
<keyword evidence="5 9" id="KW-0067">ATP-binding</keyword>
<proteinExistence type="inferred from homology"/>
<feature type="domain" description="Topo IIA-type catalytic" evidence="12">
    <location>
        <begin position="42"/>
        <end position="507"/>
    </location>
</feature>
<dbReference type="SUPFAM" id="SSF56719">
    <property type="entry name" value="Type II DNA topoisomerase"/>
    <property type="match status" value="1"/>
</dbReference>
<dbReference type="NCBIfam" id="NF004043">
    <property type="entry name" value="PRK05560.1"/>
    <property type="match status" value="1"/>
</dbReference>
<dbReference type="InterPro" id="IPR013758">
    <property type="entry name" value="Topo_IIA_A/C_ab"/>
</dbReference>
<name>A0A7X2NG67_9FIRM</name>
<dbReference type="PANTHER" id="PTHR43493:SF5">
    <property type="entry name" value="DNA GYRASE SUBUNIT A, CHLOROPLASTIC_MITOCHONDRIAL"/>
    <property type="match status" value="1"/>
</dbReference>
<dbReference type="SUPFAM" id="SSF101904">
    <property type="entry name" value="GyrA/ParC C-terminal domain-like"/>
    <property type="match status" value="1"/>
</dbReference>
<dbReference type="InterPro" id="IPR013760">
    <property type="entry name" value="Topo_IIA-like_dom_sf"/>
</dbReference>
<dbReference type="HAMAP" id="MF_01897">
    <property type="entry name" value="GyrA"/>
    <property type="match status" value="1"/>
</dbReference>
<comment type="subunit">
    <text evidence="9">Heterotetramer, composed of two GyrA and two GyrB chains. In the heterotetramer, GyrA contains the active site tyrosine that forms a transient covalent intermediate with DNA, while GyrB binds cofactors and catalyzes ATP hydrolysis.</text>
</comment>
<keyword evidence="14" id="KW-1185">Reference proteome</keyword>
<feature type="active site" description="O-(5'-phospho-DNA)-tyrosine intermediate" evidence="9 10">
    <location>
        <position position="130"/>
    </location>
</feature>
<evidence type="ECO:0000256" key="5">
    <source>
        <dbReference type="ARBA" id="ARBA00022840"/>
    </source>
</evidence>
<dbReference type="InterPro" id="IPR035516">
    <property type="entry name" value="Gyrase/topoIV_suA_C"/>
</dbReference>
<feature type="region of interest" description="Disordered" evidence="11">
    <location>
        <begin position="815"/>
        <end position="846"/>
    </location>
</feature>
<evidence type="ECO:0000313" key="13">
    <source>
        <dbReference type="EMBL" id="MSS20026.1"/>
    </source>
</evidence>
<dbReference type="Pfam" id="PF00521">
    <property type="entry name" value="DNA_topoisoIV"/>
    <property type="match status" value="1"/>
</dbReference>
<evidence type="ECO:0000256" key="8">
    <source>
        <dbReference type="ARBA" id="ARBA00023235"/>
    </source>
</evidence>
<dbReference type="Proteomes" id="UP000461754">
    <property type="component" value="Unassembled WGS sequence"/>
</dbReference>
<dbReference type="PANTHER" id="PTHR43493">
    <property type="entry name" value="DNA GYRASE/TOPOISOMERASE SUBUNIT A"/>
    <property type="match status" value="1"/>
</dbReference>
<dbReference type="AlphaFoldDB" id="A0A7X2NG67"/>
<dbReference type="NCBIfam" id="NF004044">
    <property type="entry name" value="PRK05561.1"/>
    <property type="match status" value="1"/>
</dbReference>
<gene>
    <name evidence="9 13" type="primary">gyrA</name>
    <name evidence="13" type="ORF">FYJ52_06405</name>
</gene>
<dbReference type="GO" id="GO:0003677">
    <property type="term" value="F:DNA binding"/>
    <property type="evidence" value="ECO:0007669"/>
    <property type="project" value="UniProtKB-UniRule"/>
</dbReference>
<dbReference type="SMART" id="SM00434">
    <property type="entry name" value="TOP4c"/>
    <property type="match status" value="1"/>
</dbReference>
<comment type="catalytic activity">
    <reaction evidence="1 9 10">
        <text>ATP-dependent breakage, passage and rejoining of double-stranded DNA.</text>
        <dbReference type="EC" id="5.6.2.2"/>
    </reaction>
</comment>
<sequence>MDNNENNQMTSVAKDLRDVKIEDEMKNCYIDYAMSVIIGRALPDVRDGLKPVHRRILYAMYQMGMTPDKPFRKSARIVGEVLGKYHPHGDSSVYDAMVRMAQDFSTRYLTVNGQGNFGSIDGDGAAAMRYTEAKMSKVGVEMLRDINKETVDFIDNFDGSEKEPSVLPARFPHLLANGSQGIAVGMATNIPPHNLGEICDGTIAYIDNPEISVNELMQTIKGPDFPTAGVILGKSGIRDAYATGRGRIKVRSKVEIQQTKRGKQQIIVSELPYMVNKAKLIQKIAELVKDKVVEGITDIRDETDLKHGIRIVIDLKRDTNATIILNQLYKHTQLQDTYGVIMLALVDGQPKVLNLKQILYYYVEHQKEVVVRRTKFDLKKAEARAHILEGYRIALDNIDAVIKIIRESHDAKIAKARLMDNFTLTDIQAQAILDMRLQRLTGLEREKIEEEYAALVKKIAEYRAILADENLVLGIIKDQLVELKEKYGDPRRTSFDIDVDDFNMEDLIKEEEVVVTMTHIGYVKRIPADTYRSQRRGGKGISALSTRENDFIEHIFTCSSHDDLLFFTNKGKYYNLKAYEIPEAGRTARGTAIVNILDLDSDENITTMIQIKDFEEANKYLTMATKMGLIKKTPLSDYSSSRKNGINGIKLKDGDELINVRIADDSQDIVMGTHDGYAIRFHVADVRPTGRTSMGVRGISLRPDDYVVGMDILSEDCKVLCVAEKGYGKRTSGDEYRIQNRGGKGVQTYKCSKKTGKLVGFNVIEDGGEIMMINNEGIVIKLKTDDITQIGRSTQGTRLMRLKGDERIATICKVQNEEPDDESADGDTQSNATAEQVNMLSDDENQ</sequence>
<evidence type="ECO:0000256" key="10">
    <source>
        <dbReference type="PROSITE-ProRule" id="PRU01384"/>
    </source>
</evidence>
<dbReference type="GO" id="GO:0006261">
    <property type="term" value="P:DNA-templated DNA replication"/>
    <property type="evidence" value="ECO:0007669"/>
    <property type="project" value="UniProtKB-UniRule"/>
</dbReference>
<dbReference type="FunFam" id="1.10.268.10:FF:000001">
    <property type="entry name" value="DNA gyrase subunit A"/>
    <property type="match status" value="1"/>
</dbReference>
<dbReference type="CDD" id="cd00187">
    <property type="entry name" value="TOP4c"/>
    <property type="match status" value="1"/>
</dbReference>
<evidence type="ECO:0000256" key="3">
    <source>
        <dbReference type="ARBA" id="ARBA00022490"/>
    </source>
</evidence>
<keyword evidence="8 9" id="KW-0413">Isomerase</keyword>
<dbReference type="GO" id="GO:0009330">
    <property type="term" value="C:DNA topoisomerase type II (double strand cut, ATP-hydrolyzing) complex"/>
    <property type="evidence" value="ECO:0007669"/>
    <property type="project" value="TreeGrafter"/>
</dbReference>